<dbReference type="Gene3D" id="3.30.420.10">
    <property type="entry name" value="Ribonuclease H-like superfamily/Ribonuclease H"/>
    <property type="match status" value="1"/>
</dbReference>
<dbReference type="InterPro" id="IPR044730">
    <property type="entry name" value="RNase_H-like_dom_plant"/>
</dbReference>
<dbReference type="InterPro" id="IPR002156">
    <property type="entry name" value="RNaseH_domain"/>
</dbReference>
<dbReference type="KEGG" id="adu:107486811"/>
<organism evidence="2 3">
    <name type="scientific">Arachis duranensis</name>
    <name type="common">Wild peanut</name>
    <dbReference type="NCBI Taxonomy" id="130453"/>
    <lineage>
        <taxon>Eukaryota</taxon>
        <taxon>Viridiplantae</taxon>
        <taxon>Streptophyta</taxon>
        <taxon>Embryophyta</taxon>
        <taxon>Tracheophyta</taxon>
        <taxon>Spermatophyta</taxon>
        <taxon>Magnoliopsida</taxon>
        <taxon>eudicotyledons</taxon>
        <taxon>Gunneridae</taxon>
        <taxon>Pentapetalae</taxon>
        <taxon>rosids</taxon>
        <taxon>fabids</taxon>
        <taxon>Fabales</taxon>
        <taxon>Fabaceae</taxon>
        <taxon>Papilionoideae</taxon>
        <taxon>50 kb inversion clade</taxon>
        <taxon>dalbergioids sensu lato</taxon>
        <taxon>Dalbergieae</taxon>
        <taxon>Pterocarpus clade</taxon>
        <taxon>Arachis</taxon>
    </lineage>
</organism>
<dbReference type="PANTHER" id="PTHR47723">
    <property type="entry name" value="OS05G0353850 PROTEIN"/>
    <property type="match status" value="1"/>
</dbReference>
<dbReference type="InterPro" id="IPR012337">
    <property type="entry name" value="RNaseH-like_sf"/>
</dbReference>
<dbReference type="GO" id="GO:0004523">
    <property type="term" value="F:RNA-DNA hybrid ribonuclease activity"/>
    <property type="evidence" value="ECO:0007669"/>
    <property type="project" value="InterPro"/>
</dbReference>
<dbReference type="PANTHER" id="PTHR47723:SF19">
    <property type="entry name" value="POLYNUCLEOTIDYL TRANSFERASE, RIBONUCLEASE H-LIKE SUPERFAMILY PROTEIN"/>
    <property type="match status" value="1"/>
</dbReference>
<gene>
    <name evidence="3" type="primary">LOC107486811</name>
</gene>
<sequence length="395" mass="45516">MALLGKLVWDCLNNKNKLWVQVLTHKYLQNSKDLGSSHCHNASTTWRNILKAYDILKEGFRWNVGNMQQSICYDEWSPLGKLCDLTSYVHISETNFSLADLWSNGTWEGDKLVTPISHEVKQFLHSLGPPLMSESEPGWIWWPASLKAYSSREDLETMEHCFRDCEKSRCIWQMLDPLLIDSFEGTPLEFWIRKVMPGNEAIWSNYKLVAMARITANDLRKSASTKCITFKDRRRWKPPTGDTFKVNCDASLFSDWNLAGISCVIRDSNGRWISGCSSSYPPGPIVRCELFAVWRGLILAWDYGLRDIVCKTDSLDILHILKIPTNGLNCDVVDILQKIRELLSRPWIVDFEWITRDANVVADWLARYAVKTNPTHVIWLEPCDEFQHLILVDLG</sequence>
<protein>
    <submittedName>
        <fullName evidence="3">Uncharacterized protein LOC107486811</fullName>
    </submittedName>
</protein>
<dbReference type="InterPro" id="IPR036397">
    <property type="entry name" value="RNaseH_sf"/>
</dbReference>
<feature type="domain" description="RNase H type-1" evidence="1">
    <location>
        <begin position="247"/>
        <end position="369"/>
    </location>
</feature>
<evidence type="ECO:0000313" key="3">
    <source>
        <dbReference type="RefSeq" id="XP_020997412.1"/>
    </source>
</evidence>
<name>A0A6P5NIF7_ARADU</name>
<dbReference type="GO" id="GO:0003676">
    <property type="term" value="F:nucleic acid binding"/>
    <property type="evidence" value="ECO:0007669"/>
    <property type="project" value="InterPro"/>
</dbReference>
<dbReference type="CDD" id="cd06222">
    <property type="entry name" value="RNase_H_like"/>
    <property type="match status" value="1"/>
</dbReference>
<reference evidence="3" key="2">
    <citation type="submission" date="2025-08" db="UniProtKB">
        <authorList>
            <consortium name="RefSeq"/>
        </authorList>
    </citation>
    <scope>IDENTIFICATION</scope>
    <source>
        <tissue evidence="3">Whole plant</tissue>
    </source>
</reference>
<evidence type="ECO:0000259" key="1">
    <source>
        <dbReference type="Pfam" id="PF13456"/>
    </source>
</evidence>
<accession>A0A6P5NIF7</accession>
<dbReference type="Pfam" id="PF13456">
    <property type="entry name" value="RVT_3"/>
    <property type="match status" value="1"/>
</dbReference>
<dbReference type="InterPro" id="IPR053151">
    <property type="entry name" value="RNase_H-like"/>
</dbReference>
<dbReference type="Proteomes" id="UP000515211">
    <property type="component" value="Chromosome 4"/>
</dbReference>
<keyword evidence="2" id="KW-1185">Reference proteome</keyword>
<reference evidence="2" key="1">
    <citation type="journal article" date="2016" name="Nat. Genet.">
        <title>The genome sequences of Arachis duranensis and Arachis ipaensis, the diploid ancestors of cultivated peanut.</title>
        <authorList>
            <person name="Bertioli D.J."/>
            <person name="Cannon S.B."/>
            <person name="Froenicke L."/>
            <person name="Huang G."/>
            <person name="Farmer A.D."/>
            <person name="Cannon E.K."/>
            <person name="Liu X."/>
            <person name="Gao D."/>
            <person name="Clevenger J."/>
            <person name="Dash S."/>
            <person name="Ren L."/>
            <person name="Moretzsohn M.C."/>
            <person name="Shirasawa K."/>
            <person name="Huang W."/>
            <person name="Vidigal B."/>
            <person name="Abernathy B."/>
            <person name="Chu Y."/>
            <person name="Niederhuth C.E."/>
            <person name="Umale P."/>
            <person name="Araujo A.C."/>
            <person name="Kozik A."/>
            <person name="Kim K.D."/>
            <person name="Burow M.D."/>
            <person name="Varshney R.K."/>
            <person name="Wang X."/>
            <person name="Zhang X."/>
            <person name="Barkley N."/>
            <person name="Guimaraes P.M."/>
            <person name="Isobe S."/>
            <person name="Guo B."/>
            <person name="Liao B."/>
            <person name="Stalker H.T."/>
            <person name="Schmitz R.J."/>
            <person name="Scheffler B.E."/>
            <person name="Leal-Bertioli S.C."/>
            <person name="Xun X."/>
            <person name="Jackson S.A."/>
            <person name="Michelmore R."/>
            <person name="Ozias-Akins P."/>
        </authorList>
    </citation>
    <scope>NUCLEOTIDE SEQUENCE [LARGE SCALE GENOMIC DNA]</scope>
    <source>
        <strain evidence="2">cv. V14167</strain>
    </source>
</reference>
<evidence type="ECO:0000313" key="2">
    <source>
        <dbReference type="Proteomes" id="UP000515211"/>
    </source>
</evidence>
<dbReference type="RefSeq" id="XP_020997412.1">
    <property type="nucleotide sequence ID" value="XM_021141753.1"/>
</dbReference>
<dbReference type="AlphaFoldDB" id="A0A6P5NIF7"/>
<dbReference type="GeneID" id="107486811"/>
<proteinExistence type="predicted"/>
<dbReference type="SUPFAM" id="SSF53098">
    <property type="entry name" value="Ribonuclease H-like"/>
    <property type="match status" value="1"/>
</dbReference>